<organism evidence="2 3">
    <name type="scientific">Legionella wadsworthii</name>
    <dbReference type="NCBI Taxonomy" id="28088"/>
    <lineage>
        <taxon>Bacteria</taxon>
        <taxon>Pseudomonadati</taxon>
        <taxon>Pseudomonadota</taxon>
        <taxon>Gammaproteobacteria</taxon>
        <taxon>Legionellales</taxon>
        <taxon>Legionellaceae</taxon>
        <taxon>Legionella</taxon>
    </lineage>
</organism>
<dbReference type="GO" id="GO:0006935">
    <property type="term" value="P:chemotaxis"/>
    <property type="evidence" value="ECO:0007669"/>
    <property type="project" value="InterPro"/>
</dbReference>
<dbReference type="Pfam" id="PF01584">
    <property type="entry name" value="CheW"/>
    <property type="match status" value="1"/>
</dbReference>
<dbReference type="AlphaFoldDB" id="A0A378LY14"/>
<accession>A0A378LY14</accession>
<dbReference type="InterPro" id="IPR002545">
    <property type="entry name" value="CheW-lke_dom"/>
</dbReference>
<dbReference type="SUPFAM" id="SSF50341">
    <property type="entry name" value="CheW-like"/>
    <property type="match status" value="1"/>
</dbReference>
<dbReference type="InterPro" id="IPR039315">
    <property type="entry name" value="CheW"/>
</dbReference>
<protein>
    <submittedName>
        <fullName evidence="2">Chemotaxis signal transduction protein (CheW domain)</fullName>
    </submittedName>
</protein>
<feature type="domain" description="CheW-like" evidence="1">
    <location>
        <begin position="42"/>
        <end position="183"/>
    </location>
</feature>
<dbReference type="PROSITE" id="PS50851">
    <property type="entry name" value="CHEW"/>
    <property type="match status" value="1"/>
</dbReference>
<dbReference type="Gene3D" id="2.30.30.40">
    <property type="entry name" value="SH3 Domains"/>
    <property type="match status" value="1"/>
</dbReference>
<dbReference type="OrthoDB" id="9790406at2"/>
<dbReference type="GO" id="GO:0007165">
    <property type="term" value="P:signal transduction"/>
    <property type="evidence" value="ECO:0007669"/>
    <property type="project" value="InterPro"/>
</dbReference>
<dbReference type="Gene3D" id="2.40.50.180">
    <property type="entry name" value="CheA-289, Domain 4"/>
    <property type="match status" value="1"/>
</dbReference>
<evidence type="ECO:0000259" key="1">
    <source>
        <dbReference type="PROSITE" id="PS50851"/>
    </source>
</evidence>
<dbReference type="PANTHER" id="PTHR22617:SF23">
    <property type="entry name" value="CHEMOTAXIS PROTEIN CHEW"/>
    <property type="match status" value="1"/>
</dbReference>
<reference evidence="2 3" key="1">
    <citation type="submission" date="2018-06" db="EMBL/GenBank/DDBJ databases">
        <authorList>
            <consortium name="Pathogen Informatics"/>
            <person name="Doyle S."/>
        </authorList>
    </citation>
    <scope>NUCLEOTIDE SEQUENCE [LARGE SCALE GENOMIC DNA]</scope>
    <source>
        <strain evidence="2 3">NCTC11532</strain>
    </source>
</reference>
<proteinExistence type="predicted"/>
<gene>
    <name evidence="2" type="primary">cheW_2</name>
    <name evidence="2" type="ORF">NCTC11532_02974</name>
</gene>
<evidence type="ECO:0000313" key="3">
    <source>
        <dbReference type="Proteomes" id="UP000255297"/>
    </source>
</evidence>
<sequence length="198" mass="22501">MMSTEQKNASELMPKSPEALKILQARTKQLAKEEVDVSQNNGIHFVRFLLGQKESYGIPYQYVQEVLNCSVIAKPPFVPHFIAGVINWRGALITLVDLFQFFHLDHSLPIKQYENKFIIVVQANNITLGFLVYHMEGSDIYLPNYLAAPISSSKATNPEFILGLHQSVTAIIHMESLIVHLNQEIKRRLYKIGEVHGE</sequence>
<dbReference type="Proteomes" id="UP000255297">
    <property type="component" value="Unassembled WGS sequence"/>
</dbReference>
<keyword evidence="3" id="KW-1185">Reference proteome</keyword>
<dbReference type="GO" id="GO:0005829">
    <property type="term" value="C:cytosol"/>
    <property type="evidence" value="ECO:0007669"/>
    <property type="project" value="TreeGrafter"/>
</dbReference>
<dbReference type="PANTHER" id="PTHR22617">
    <property type="entry name" value="CHEMOTAXIS SENSOR HISTIDINE KINASE-RELATED"/>
    <property type="match status" value="1"/>
</dbReference>
<dbReference type="SMART" id="SM00260">
    <property type="entry name" value="CheW"/>
    <property type="match status" value="1"/>
</dbReference>
<dbReference type="InterPro" id="IPR036061">
    <property type="entry name" value="CheW-like_dom_sf"/>
</dbReference>
<dbReference type="RefSeq" id="WP_031566581.1">
    <property type="nucleotide sequence ID" value="NZ_CAAAIS010000006.1"/>
</dbReference>
<name>A0A378LY14_9GAMM</name>
<evidence type="ECO:0000313" key="2">
    <source>
        <dbReference type="EMBL" id="STY31596.1"/>
    </source>
</evidence>
<dbReference type="STRING" id="1122170.GCA_000701265_01438"/>
<dbReference type="EMBL" id="UGPB01000001">
    <property type="protein sequence ID" value="STY31596.1"/>
    <property type="molecule type" value="Genomic_DNA"/>
</dbReference>